<evidence type="ECO:0000313" key="4">
    <source>
        <dbReference type="Proteomes" id="UP001596002"/>
    </source>
</evidence>
<evidence type="ECO:0000256" key="1">
    <source>
        <dbReference type="ARBA" id="ARBA00006611"/>
    </source>
</evidence>
<gene>
    <name evidence="3" type="ORF">ACFO8Q_18035</name>
</gene>
<sequence>MEAYETACPCSSSRIETGIIYCSIGSYQGRFSEYVKIVLMELSNYTGGIERKKEKTPLLRQRVAQIVDEHKLYLPDIRRDLLIESYCDAFIGYGILHPFILDPSISDITVRGHKRIHLKRRGKWERVAGIAFESNQELLHYIMQRFGVLGSKLNYQHPFADAADQTWKLRLNASISDINLDGPALTIRKHREEKFSVEDLREMGSFDERIEQLIQCYVQSLHNIGWIGPAGSGKTTTFSAFAERIPEEFQTVSFEDTSELNIRRKNHLSHLTRPETGEGGNAITMDMLARNLLRESGDIPLVGEIRDGVALTLLKLFGIGHDGGQFTMHANNCMDAVNRYADLAMEAESRYSLTELRELFSEWIHLFISMRKRKIMAIYEVLGWGYRKKKEIPHPVCTFNVEEETRDTVKGSWQLHRPSQRFYDRCRWHGVVLPNFLEELRT</sequence>
<dbReference type="PANTHER" id="PTHR30486">
    <property type="entry name" value="TWITCHING MOTILITY PROTEIN PILT"/>
    <property type="match status" value="1"/>
</dbReference>
<organism evidence="3 4">
    <name type="scientific">Effusibacillus consociatus</name>
    <dbReference type="NCBI Taxonomy" id="1117041"/>
    <lineage>
        <taxon>Bacteria</taxon>
        <taxon>Bacillati</taxon>
        <taxon>Bacillota</taxon>
        <taxon>Bacilli</taxon>
        <taxon>Bacillales</taxon>
        <taxon>Alicyclobacillaceae</taxon>
        <taxon>Effusibacillus</taxon>
    </lineage>
</organism>
<dbReference type="PANTHER" id="PTHR30486:SF6">
    <property type="entry name" value="TYPE IV PILUS RETRACTATION ATPASE PILT"/>
    <property type="match status" value="1"/>
</dbReference>
<protein>
    <submittedName>
        <fullName evidence="3">ATPase, T2SS/T4P/T4SS family</fullName>
    </submittedName>
</protein>
<dbReference type="Gene3D" id="3.40.50.300">
    <property type="entry name" value="P-loop containing nucleotide triphosphate hydrolases"/>
    <property type="match status" value="1"/>
</dbReference>
<dbReference type="InterPro" id="IPR027417">
    <property type="entry name" value="P-loop_NTPase"/>
</dbReference>
<feature type="domain" description="Bacterial type II secretion system protein E" evidence="2">
    <location>
        <begin position="95"/>
        <end position="348"/>
    </location>
</feature>
<dbReference type="EMBL" id="JBHSHC010000120">
    <property type="protein sequence ID" value="MFC4769232.1"/>
    <property type="molecule type" value="Genomic_DNA"/>
</dbReference>
<accession>A0ABV9Q7K7</accession>
<comment type="caution">
    <text evidence="3">The sequence shown here is derived from an EMBL/GenBank/DDBJ whole genome shotgun (WGS) entry which is preliminary data.</text>
</comment>
<name>A0ABV9Q7K7_9BACL</name>
<comment type="similarity">
    <text evidence="1">Belongs to the GSP E family.</text>
</comment>
<dbReference type="Gene3D" id="3.30.450.380">
    <property type="match status" value="1"/>
</dbReference>
<keyword evidence="4" id="KW-1185">Reference proteome</keyword>
<dbReference type="Pfam" id="PF00437">
    <property type="entry name" value="T2SSE"/>
    <property type="match status" value="1"/>
</dbReference>
<dbReference type="RefSeq" id="WP_380027516.1">
    <property type="nucleotide sequence ID" value="NZ_JBHSHC010000120.1"/>
</dbReference>
<reference evidence="4" key="1">
    <citation type="journal article" date="2019" name="Int. J. Syst. Evol. Microbiol.">
        <title>The Global Catalogue of Microorganisms (GCM) 10K type strain sequencing project: providing services to taxonomists for standard genome sequencing and annotation.</title>
        <authorList>
            <consortium name="The Broad Institute Genomics Platform"/>
            <consortium name="The Broad Institute Genome Sequencing Center for Infectious Disease"/>
            <person name="Wu L."/>
            <person name="Ma J."/>
        </authorList>
    </citation>
    <scope>NUCLEOTIDE SEQUENCE [LARGE SCALE GENOMIC DNA]</scope>
    <source>
        <strain evidence="4">WYCCWR 12678</strain>
    </source>
</reference>
<dbReference type="Proteomes" id="UP001596002">
    <property type="component" value="Unassembled WGS sequence"/>
</dbReference>
<proteinExistence type="inferred from homology"/>
<dbReference type="SUPFAM" id="SSF52540">
    <property type="entry name" value="P-loop containing nucleoside triphosphate hydrolases"/>
    <property type="match status" value="1"/>
</dbReference>
<dbReference type="InterPro" id="IPR050921">
    <property type="entry name" value="T4SS_GSP_E_ATPase"/>
</dbReference>
<evidence type="ECO:0000313" key="3">
    <source>
        <dbReference type="EMBL" id="MFC4769232.1"/>
    </source>
</evidence>
<evidence type="ECO:0000259" key="2">
    <source>
        <dbReference type="Pfam" id="PF00437"/>
    </source>
</evidence>
<dbReference type="InterPro" id="IPR001482">
    <property type="entry name" value="T2SS/T4SS_dom"/>
</dbReference>